<dbReference type="Proteomes" id="UP001519273">
    <property type="component" value="Unassembled WGS sequence"/>
</dbReference>
<feature type="transmembrane region" description="Helical" evidence="1">
    <location>
        <begin position="27"/>
        <end position="49"/>
    </location>
</feature>
<dbReference type="Pfam" id="PF06182">
    <property type="entry name" value="ABC2_membrane_6"/>
    <property type="match status" value="1"/>
</dbReference>
<evidence type="ECO:0000256" key="1">
    <source>
        <dbReference type="SAM" id="Phobius"/>
    </source>
</evidence>
<evidence type="ECO:0000313" key="3">
    <source>
        <dbReference type="Proteomes" id="UP001519273"/>
    </source>
</evidence>
<name>A0ABS4H7Z5_9BACL</name>
<organism evidence="2 3">
    <name type="scientific">Paenibacillus sediminis</name>
    <dbReference type="NCBI Taxonomy" id="664909"/>
    <lineage>
        <taxon>Bacteria</taxon>
        <taxon>Bacillati</taxon>
        <taxon>Bacillota</taxon>
        <taxon>Bacilli</taxon>
        <taxon>Bacillales</taxon>
        <taxon>Paenibacillaceae</taxon>
        <taxon>Paenibacillus</taxon>
    </lineage>
</organism>
<gene>
    <name evidence="2" type="ORF">J2Z20_003599</name>
</gene>
<accession>A0ABS4H7Z5</accession>
<dbReference type="PANTHER" id="PTHR36832:SF1">
    <property type="entry name" value="SLR1174 PROTEIN"/>
    <property type="match status" value="1"/>
</dbReference>
<proteinExistence type="predicted"/>
<dbReference type="RefSeq" id="WP_245252543.1">
    <property type="nucleotide sequence ID" value="NZ_CBCRVE010000010.1"/>
</dbReference>
<evidence type="ECO:0000313" key="2">
    <source>
        <dbReference type="EMBL" id="MBP1938657.1"/>
    </source>
</evidence>
<reference evidence="2 3" key="1">
    <citation type="submission" date="2021-03" db="EMBL/GenBank/DDBJ databases">
        <title>Genomic Encyclopedia of Type Strains, Phase IV (KMG-IV): sequencing the most valuable type-strain genomes for metagenomic binning, comparative biology and taxonomic classification.</title>
        <authorList>
            <person name="Goeker M."/>
        </authorList>
    </citation>
    <scope>NUCLEOTIDE SEQUENCE [LARGE SCALE GENOMIC DNA]</scope>
    <source>
        <strain evidence="2 3">DSM 23491</strain>
    </source>
</reference>
<feature type="transmembrane region" description="Helical" evidence="1">
    <location>
        <begin position="243"/>
        <end position="261"/>
    </location>
</feature>
<dbReference type="InterPro" id="IPR010390">
    <property type="entry name" value="ABC-2_transporter-like"/>
</dbReference>
<dbReference type="PANTHER" id="PTHR36832">
    <property type="entry name" value="SLR1174 PROTEIN-RELATED"/>
    <property type="match status" value="1"/>
</dbReference>
<sequence>MTNNTLTRMLKPYLRTMQLSWQKGLEYRFGILYLLLEAILPITAMVLLWKTIYESNGTMAGYTFNQMVTYFIAGRLINYLVLYPMDWKMHEMVNQGTLSSLLARPVDVQSYYFADMVGNRIVNFVLGCTPLGIIAILLRNYISLNPNYVELILGIVAIMLACGMWFLLSWAVGCYVFWTHNLISILFMKELIVMVLAGGFFPIDILPSPMVHIIKLTPFPYLTFFPIHVLTNTVNSDEVMNGLMMQAIWLTILFILGRILWQIGMKKYVEAGG</sequence>
<feature type="transmembrane region" description="Helical" evidence="1">
    <location>
        <begin position="121"/>
        <end position="139"/>
    </location>
</feature>
<feature type="transmembrane region" description="Helical" evidence="1">
    <location>
        <begin position="151"/>
        <end position="172"/>
    </location>
</feature>
<keyword evidence="3" id="KW-1185">Reference proteome</keyword>
<keyword evidence="1" id="KW-1133">Transmembrane helix</keyword>
<protein>
    <submittedName>
        <fullName evidence="2">ABC-2 type transport system permease protein</fullName>
    </submittedName>
</protein>
<dbReference type="EMBL" id="JAGGKP010000020">
    <property type="protein sequence ID" value="MBP1938657.1"/>
    <property type="molecule type" value="Genomic_DNA"/>
</dbReference>
<feature type="transmembrane region" description="Helical" evidence="1">
    <location>
        <begin position="61"/>
        <end position="82"/>
    </location>
</feature>
<comment type="caution">
    <text evidence="2">The sequence shown here is derived from an EMBL/GenBank/DDBJ whole genome shotgun (WGS) entry which is preliminary data.</text>
</comment>
<keyword evidence="1" id="KW-0812">Transmembrane</keyword>
<keyword evidence="1" id="KW-0472">Membrane</keyword>